<gene>
    <name evidence="2" type="ORF">IMG5_107410</name>
</gene>
<dbReference type="Proteomes" id="UP000008983">
    <property type="component" value="Unassembled WGS sequence"/>
</dbReference>
<name>G0QTE5_ICHMU</name>
<dbReference type="EMBL" id="GL983849">
    <property type="protein sequence ID" value="EGR31522.1"/>
    <property type="molecule type" value="Genomic_DNA"/>
</dbReference>
<dbReference type="InParanoid" id="G0QTE5"/>
<accession>G0QTE5</accession>
<dbReference type="eggNOG" id="ENOG502R2K7">
    <property type="taxonomic scope" value="Eukaryota"/>
</dbReference>
<dbReference type="GeneID" id="14907647"/>
<evidence type="ECO:0000256" key="1">
    <source>
        <dbReference type="SAM" id="SignalP"/>
    </source>
</evidence>
<sequence>MVKLNGNFFTFLFLCINQHVKTVQLNSKRKGNLPQYIYFCDERDQIDQVYDKVIKNKYFGIKGVLSKPEMDRIKCSFTPLKQEKYELGIEWEQKPKKVKIQLELGLPYQKIDYKVYFLNEKNKKELAVEKQAELEFSYQNFMDEFEIDVYDLYFSLFIEVRAYDQNNTVAVNYNKEYILSTFEKEMKVYVNEMYIQLHDNEQWKIQIKQNENLQWNPYFRIIKKKEDKSIDFVCDINKKDMKGNLYAELNVQEDSYEFIVCKNHKIKELIYIFVIECDGFENEMTKLEHKIFINGKGSSKITNQSFSFGNIDSNNVRKEKPSWLLGYIKDNVFNKINTFMAKRELNEFIKNEINSS</sequence>
<keyword evidence="3" id="KW-1185">Reference proteome</keyword>
<dbReference type="AlphaFoldDB" id="G0QTE5"/>
<keyword evidence="1" id="KW-0732">Signal</keyword>
<proteinExistence type="predicted"/>
<feature type="signal peptide" evidence="1">
    <location>
        <begin position="1"/>
        <end position="22"/>
    </location>
</feature>
<dbReference type="OrthoDB" id="324618at2759"/>
<evidence type="ECO:0000313" key="3">
    <source>
        <dbReference type="Proteomes" id="UP000008983"/>
    </source>
</evidence>
<feature type="chain" id="PRO_5003408146" evidence="1">
    <location>
        <begin position="23"/>
        <end position="356"/>
    </location>
</feature>
<evidence type="ECO:0000313" key="2">
    <source>
        <dbReference type="EMBL" id="EGR31522.1"/>
    </source>
</evidence>
<dbReference type="RefSeq" id="XP_004035008.1">
    <property type="nucleotide sequence ID" value="XM_004034960.1"/>
</dbReference>
<protein>
    <submittedName>
        <fullName evidence="2">Uncharacterized protein</fullName>
    </submittedName>
</protein>
<organism evidence="2 3">
    <name type="scientific">Ichthyophthirius multifiliis</name>
    <name type="common">White spot disease agent</name>
    <name type="synonym">Ich</name>
    <dbReference type="NCBI Taxonomy" id="5932"/>
    <lineage>
        <taxon>Eukaryota</taxon>
        <taxon>Sar</taxon>
        <taxon>Alveolata</taxon>
        <taxon>Ciliophora</taxon>
        <taxon>Intramacronucleata</taxon>
        <taxon>Oligohymenophorea</taxon>
        <taxon>Hymenostomatida</taxon>
        <taxon>Ophryoglenina</taxon>
        <taxon>Ichthyophthirius</taxon>
    </lineage>
</organism>
<reference evidence="2 3" key="1">
    <citation type="submission" date="2011-07" db="EMBL/GenBank/DDBJ databases">
        <authorList>
            <person name="Coyne R."/>
            <person name="Brami D."/>
            <person name="Johnson J."/>
            <person name="Hostetler J."/>
            <person name="Hannick L."/>
            <person name="Clark T."/>
            <person name="Cassidy-Hanley D."/>
            <person name="Inman J."/>
        </authorList>
    </citation>
    <scope>NUCLEOTIDE SEQUENCE [LARGE SCALE GENOMIC DNA]</scope>
    <source>
        <strain evidence="2 3">G5</strain>
    </source>
</reference>